<reference evidence="1" key="1">
    <citation type="journal article" date="2022" name="Plant J.">
        <title>Strategies of tolerance reflected in two North American maple genomes.</title>
        <authorList>
            <person name="McEvoy S.L."/>
            <person name="Sezen U.U."/>
            <person name="Trouern-Trend A."/>
            <person name="McMahon S.M."/>
            <person name="Schaberg P.G."/>
            <person name="Yang J."/>
            <person name="Wegrzyn J.L."/>
            <person name="Swenson N.G."/>
        </authorList>
    </citation>
    <scope>NUCLEOTIDE SEQUENCE</scope>
    <source>
        <strain evidence="1">NS2018</strain>
    </source>
</reference>
<dbReference type="Proteomes" id="UP001168877">
    <property type="component" value="Unassembled WGS sequence"/>
</dbReference>
<dbReference type="EMBL" id="JAUESC010000001">
    <property type="protein sequence ID" value="KAK0608641.1"/>
    <property type="molecule type" value="Genomic_DNA"/>
</dbReference>
<sequence>MECGSNSSSHWSSYKSTSQEVPKCVKWADSGIWAQASTWRPIEENHMSGSKDKGTIEDSSISVDLKIWKEALAREMRRLMREELEPLHEHLDQVENARAEQPQARGRQRVPVRREVNDYYGDEYGEEEESGQMLSHGALANKAEYRAVVTTASEMVWLTSLLREMLIPTADPPTIYYDNIGATYLCSNPVFHSRMKHIAIDFHFVRDKVQNNQLRISHVSSVDQLADSLTKPLSRTRFCLLRSKISVSEMPTVLQGRIKDNCI</sequence>
<dbReference type="CDD" id="cd09272">
    <property type="entry name" value="RNase_HI_RT_Ty1"/>
    <property type="match status" value="1"/>
</dbReference>
<protein>
    <submittedName>
        <fullName evidence="1">Uncharacterized protein</fullName>
    </submittedName>
</protein>
<keyword evidence="2" id="KW-1185">Reference proteome</keyword>
<comment type="caution">
    <text evidence="1">The sequence shown here is derived from an EMBL/GenBank/DDBJ whole genome shotgun (WGS) entry which is preliminary data.</text>
</comment>
<organism evidence="1 2">
    <name type="scientific">Acer saccharum</name>
    <name type="common">Sugar maple</name>
    <dbReference type="NCBI Taxonomy" id="4024"/>
    <lineage>
        <taxon>Eukaryota</taxon>
        <taxon>Viridiplantae</taxon>
        <taxon>Streptophyta</taxon>
        <taxon>Embryophyta</taxon>
        <taxon>Tracheophyta</taxon>
        <taxon>Spermatophyta</taxon>
        <taxon>Magnoliopsida</taxon>
        <taxon>eudicotyledons</taxon>
        <taxon>Gunneridae</taxon>
        <taxon>Pentapetalae</taxon>
        <taxon>rosids</taxon>
        <taxon>malvids</taxon>
        <taxon>Sapindales</taxon>
        <taxon>Sapindaceae</taxon>
        <taxon>Hippocastanoideae</taxon>
        <taxon>Acereae</taxon>
        <taxon>Acer</taxon>
    </lineage>
</organism>
<evidence type="ECO:0000313" key="1">
    <source>
        <dbReference type="EMBL" id="KAK0608641.1"/>
    </source>
</evidence>
<name>A0AA39SZW1_ACESA</name>
<evidence type="ECO:0000313" key="2">
    <source>
        <dbReference type="Proteomes" id="UP001168877"/>
    </source>
</evidence>
<dbReference type="PANTHER" id="PTHR11439:SF455">
    <property type="entry name" value="RLK (RECEPTOR-LIKE PROTEIN KINASE) 8, PUTATIVE-RELATED"/>
    <property type="match status" value="1"/>
</dbReference>
<proteinExistence type="predicted"/>
<dbReference type="PANTHER" id="PTHR11439">
    <property type="entry name" value="GAG-POL-RELATED RETROTRANSPOSON"/>
    <property type="match status" value="1"/>
</dbReference>
<gene>
    <name evidence="1" type="ORF">LWI29_033763</name>
</gene>
<accession>A0AA39SZW1</accession>
<dbReference type="AlphaFoldDB" id="A0AA39SZW1"/>
<reference evidence="1" key="2">
    <citation type="submission" date="2023-06" db="EMBL/GenBank/DDBJ databases">
        <authorList>
            <person name="Swenson N.G."/>
            <person name="Wegrzyn J.L."/>
            <person name="Mcevoy S.L."/>
        </authorList>
    </citation>
    <scope>NUCLEOTIDE SEQUENCE</scope>
    <source>
        <strain evidence="1">NS2018</strain>
        <tissue evidence="1">Leaf</tissue>
    </source>
</reference>